<sequence length="286" mass="31084">MTTDPAGDILITGLPRSGTTLTCHLLNKLANCVALHEPIDPATLVGLEPEALGAALRQFCAAQRGQILTSGTATSKAWHGTVPSNPMADADAQGRRKRVLNGMEIIVRNVDRADFRLFVKQNAFFTAALPVLTPQFRCFGIIRNPLAVLLSWRTAQMPVTEGRMPAAEWVDARLAAAIAAEPDLLQRQFLLLDFCFAQYRRFLPGRTIRYEEIIRSGGAALAALAPAAAGLCEPLQSRNRLGLRSDPAAQEIAARLLERDSPCWSFYDRAEVEALARADQPPIGSA</sequence>
<gene>
    <name evidence="1" type="ORF">SAMN04244550_00474</name>
</gene>
<dbReference type="InterPro" id="IPR027417">
    <property type="entry name" value="P-loop_NTPase"/>
</dbReference>
<evidence type="ECO:0000313" key="1">
    <source>
        <dbReference type="EMBL" id="SDE46036.1"/>
    </source>
</evidence>
<evidence type="ECO:0000313" key="2">
    <source>
        <dbReference type="Proteomes" id="UP000183812"/>
    </source>
</evidence>
<dbReference type="EMBL" id="FNAY01000001">
    <property type="protein sequence ID" value="SDE46036.1"/>
    <property type="molecule type" value="Genomic_DNA"/>
</dbReference>
<dbReference type="Proteomes" id="UP000183812">
    <property type="component" value="Unassembled WGS sequence"/>
</dbReference>
<dbReference type="SUPFAM" id="SSF52540">
    <property type="entry name" value="P-loop containing nucleoside triphosphate hydrolases"/>
    <property type="match status" value="1"/>
</dbReference>
<protein>
    <recommendedName>
        <fullName evidence="3">Sulfotransferase</fullName>
    </recommendedName>
</protein>
<dbReference type="RefSeq" id="WP_074552642.1">
    <property type="nucleotide sequence ID" value="NZ_CP119563.1"/>
</dbReference>
<dbReference type="AlphaFoldDB" id="A0A1G7D512"/>
<dbReference type="Gene3D" id="3.40.50.300">
    <property type="entry name" value="P-loop containing nucleotide triphosphate hydrolases"/>
    <property type="match status" value="1"/>
</dbReference>
<proteinExistence type="predicted"/>
<dbReference type="OrthoDB" id="9800698at2"/>
<evidence type="ECO:0008006" key="3">
    <source>
        <dbReference type="Google" id="ProtNLM"/>
    </source>
</evidence>
<accession>A0A1G7D512</accession>
<organism evidence="1 2">
    <name type="scientific">Rhodobacter capsulatus</name>
    <name type="common">Rhodopseudomonas capsulata</name>
    <dbReference type="NCBI Taxonomy" id="1061"/>
    <lineage>
        <taxon>Bacteria</taxon>
        <taxon>Pseudomonadati</taxon>
        <taxon>Pseudomonadota</taxon>
        <taxon>Alphaproteobacteria</taxon>
        <taxon>Rhodobacterales</taxon>
        <taxon>Rhodobacter group</taxon>
        <taxon>Rhodobacter</taxon>
    </lineage>
</organism>
<reference evidence="1 2" key="1">
    <citation type="submission" date="2016-10" db="EMBL/GenBank/DDBJ databases">
        <authorList>
            <person name="de Groot N.N."/>
        </authorList>
    </citation>
    <scope>NUCLEOTIDE SEQUENCE [LARGE SCALE GENOMIC DNA]</scope>
    <source>
        <strain evidence="2">DSM 938 / 37b4</strain>
    </source>
</reference>
<name>A0A1G7D512_RHOCA</name>